<evidence type="ECO:0000313" key="2">
    <source>
        <dbReference type="EMBL" id="GBN87395.1"/>
    </source>
</evidence>
<accession>A0A4Y2SJM2</accession>
<name>A0A4Y2SJM2_ARAVE</name>
<sequence>MRESQDSAENILTSYPQKSRDK</sequence>
<organism evidence="2 3">
    <name type="scientific">Araneus ventricosus</name>
    <name type="common">Orbweaver spider</name>
    <name type="synonym">Epeira ventricosa</name>
    <dbReference type="NCBI Taxonomy" id="182803"/>
    <lineage>
        <taxon>Eukaryota</taxon>
        <taxon>Metazoa</taxon>
        <taxon>Ecdysozoa</taxon>
        <taxon>Arthropoda</taxon>
        <taxon>Chelicerata</taxon>
        <taxon>Arachnida</taxon>
        <taxon>Araneae</taxon>
        <taxon>Araneomorphae</taxon>
        <taxon>Entelegynae</taxon>
        <taxon>Araneoidea</taxon>
        <taxon>Araneidae</taxon>
        <taxon>Araneus</taxon>
    </lineage>
</organism>
<dbReference type="EMBL" id="BGPR01021786">
    <property type="protein sequence ID" value="GBN87395.1"/>
    <property type="molecule type" value="Genomic_DNA"/>
</dbReference>
<proteinExistence type="predicted"/>
<evidence type="ECO:0000313" key="3">
    <source>
        <dbReference type="Proteomes" id="UP000499080"/>
    </source>
</evidence>
<dbReference type="Proteomes" id="UP000499080">
    <property type="component" value="Unassembled WGS sequence"/>
</dbReference>
<feature type="compositionally biased region" description="Polar residues" evidence="1">
    <location>
        <begin position="7"/>
        <end position="22"/>
    </location>
</feature>
<keyword evidence="3" id="KW-1185">Reference proteome</keyword>
<gene>
    <name evidence="2" type="ORF">AVEN_130481_1</name>
</gene>
<feature type="region of interest" description="Disordered" evidence="1">
    <location>
        <begin position="1"/>
        <end position="22"/>
    </location>
</feature>
<comment type="caution">
    <text evidence="2">The sequence shown here is derived from an EMBL/GenBank/DDBJ whole genome shotgun (WGS) entry which is preliminary data.</text>
</comment>
<feature type="non-terminal residue" evidence="2">
    <location>
        <position position="22"/>
    </location>
</feature>
<reference evidence="2 3" key="1">
    <citation type="journal article" date="2019" name="Sci. Rep.">
        <title>Orb-weaving spider Araneus ventricosus genome elucidates the spidroin gene catalogue.</title>
        <authorList>
            <person name="Kono N."/>
            <person name="Nakamura H."/>
            <person name="Ohtoshi R."/>
            <person name="Moran D.A.P."/>
            <person name="Shinohara A."/>
            <person name="Yoshida Y."/>
            <person name="Fujiwara M."/>
            <person name="Mori M."/>
            <person name="Tomita M."/>
            <person name="Arakawa K."/>
        </authorList>
    </citation>
    <scope>NUCLEOTIDE SEQUENCE [LARGE SCALE GENOMIC DNA]</scope>
</reference>
<dbReference type="AlphaFoldDB" id="A0A4Y2SJM2"/>
<evidence type="ECO:0000256" key="1">
    <source>
        <dbReference type="SAM" id="MobiDB-lite"/>
    </source>
</evidence>
<protein>
    <submittedName>
        <fullName evidence="2">Uncharacterized protein</fullName>
    </submittedName>
</protein>